<reference evidence="1 2" key="1">
    <citation type="submission" date="2013-11" db="EMBL/GenBank/DDBJ databases">
        <title>The Genome Sequence of Phytophthora parasitica P10297.</title>
        <authorList>
            <consortium name="The Broad Institute Genomics Platform"/>
            <person name="Russ C."/>
            <person name="Tyler B."/>
            <person name="Panabieres F."/>
            <person name="Shan W."/>
            <person name="Tripathy S."/>
            <person name="Grunwald N."/>
            <person name="Machado M."/>
            <person name="Johnson C.S."/>
            <person name="Walker B."/>
            <person name="Young S.K."/>
            <person name="Zeng Q."/>
            <person name="Gargeya S."/>
            <person name="Fitzgerald M."/>
            <person name="Haas B."/>
            <person name="Abouelleil A."/>
            <person name="Allen A.W."/>
            <person name="Alvarado L."/>
            <person name="Arachchi H.M."/>
            <person name="Berlin A.M."/>
            <person name="Chapman S.B."/>
            <person name="Gainer-Dewar J."/>
            <person name="Goldberg J."/>
            <person name="Griggs A."/>
            <person name="Gujja S."/>
            <person name="Hansen M."/>
            <person name="Howarth C."/>
            <person name="Imamovic A."/>
            <person name="Ireland A."/>
            <person name="Larimer J."/>
            <person name="McCowan C."/>
            <person name="Murphy C."/>
            <person name="Pearson M."/>
            <person name="Poon T.W."/>
            <person name="Priest M."/>
            <person name="Roberts A."/>
            <person name="Saif S."/>
            <person name="Shea T."/>
            <person name="Sisk P."/>
            <person name="Sykes S."/>
            <person name="Wortman J."/>
            <person name="Nusbaum C."/>
            <person name="Birren B."/>
        </authorList>
    </citation>
    <scope>NUCLEOTIDE SEQUENCE [LARGE SCALE GENOMIC DNA]</scope>
    <source>
        <strain evidence="1 2">P10297</strain>
    </source>
</reference>
<accession>W2XZ40</accession>
<name>W2XZ40_PHYNI</name>
<gene>
    <name evidence="1" type="ORF">F442_22978</name>
</gene>
<evidence type="ECO:0000313" key="2">
    <source>
        <dbReference type="Proteomes" id="UP000018948"/>
    </source>
</evidence>
<proteinExistence type="predicted"/>
<dbReference type="EMBL" id="ANIY01005506">
    <property type="protein sequence ID" value="ETP27742.1"/>
    <property type="molecule type" value="Genomic_DNA"/>
</dbReference>
<dbReference type="Proteomes" id="UP000018948">
    <property type="component" value="Unassembled WGS sequence"/>
</dbReference>
<comment type="caution">
    <text evidence="1">The sequence shown here is derived from an EMBL/GenBank/DDBJ whole genome shotgun (WGS) entry which is preliminary data.</text>
</comment>
<sequence length="153" mass="16098">MVHLDHHHGKVKDHSHVVAHYVIAAAGAAVARNGSVYRHATAVVAENGNDWVALHATAVVAEVRNGLVDHETASMNVNPISVATDRVSMVPTAEYQSVHEVAICHAILASEVANDCGHDCTVFDVVAIVHASRVLADVLADKNSAASDSRSSD</sequence>
<protein>
    <submittedName>
        <fullName evidence="1">Uncharacterized protein</fullName>
    </submittedName>
</protein>
<evidence type="ECO:0000313" key="1">
    <source>
        <dbReference type="EMBL" id="ETP27742.1"/>
    </source>
</evidence>
<organism evidence="1 2">
    <name type="scientific">Phytophthora nicotianae P10297</name>
    <dbReference type="NCBI Taxonomy" id="1317064"/>
    <lineage>
        <taxon>Eukaryota</taxon>
        <taxon>Sar</taxon>
        <taxon>Stramenopiles</taxon>
        <taxon>Oomycota</taxon>
        <taxon>Peronosporomycetes</taxon>
        <taxon>Peronosporales</taxon>
        <taxon>Peronosporaceae</taxon>
        <taxon>Phytophthora</taxon>
    </lineage>
</organism>
<dbReference type="AlphaFoldDB" id="W2XZ40"/>